<evidence type="ECO:0000313" key="1">
    <source>
        <dbReference type="Proteomes" id="UP000887579"/>
    </source>
</evidence>
<dbReference type="Proteomes" id="UP000887579">
    <property type="component" value="Unplaced"/>
</dbReference>
<dbReference type="WBParaSite" id="ES5_v2.g8204.t1">
    <property type="protein sequence ID" value="ES5_v2.g8204.t1"/>
    <property type="gene ID" value="ES5_v2.g8204"/>
</dbReference>
<organism evidence="1 2">
    <name type="scientific">Panagrolaimus sp. ES5</name>
    <dbReference type="NCBI Taxonomy" id="591445"/>
    <lineage>
        <taxon>Eukaryota</taxon>
        <taxon>Metazoa</taxon>
        <taxon>Ecdysozoa</taxon>
        <taxon>Nematoda</taxon>
        <taxon>Chromadorea</taxon>
        <taxon>Rhabditida</taxon>
        <taxon>Tylenchina</taxon>
        <taxon>Panagrolaimomorpha</taxon>
        <taxon>Panagrolaimoidea</taxon>
        <taxon>Panagrolaimidae</taxon>
        <taxon>Panagrolaimus</taxon>
    </lineage>
</organism>
<sequence length="313" mass="35431">MLNISKKLKSNFQYHLSIPKNIITAVPFSTVNGHLQTAVNIPSLEYNFDVAFENNQFVLIYRSRSERIIKSDVYLRVFVDHKDVNGVQSYACDDERIKIKTILSNLAPHNTADPLNIIVLGYFIVLEIEIPLTPPKSIFSILYDDLKAQSNNVSTELFTLLVEDVTEIKIHKIALLPNSAVFAAESLKQFKNGAAKFSVNGYSTDICTIVMEYCYDHDIKSYINQENLFQILAFANEFQMNGLKSTVEAYGMTFIEPENVVSIANLAEHYECNDLLATCISMLVFVQHTGQILDEKDELSKEVKDKLAPALYH</sequence>
<proteinExistence type="predicted"/>
<reference evidence="2" key="1">
    <citation type="submission" date="2022-11" db="UniProtKB">
        <authorList>
            <consortium name="WormBaseParasite"/>
        </authorList>
    </citation>
    <scope>IDENTIFICATION</scope>
</reference>
<accession>A0AC34GU93</accession>
<evidence type="ECO:0000313" key="2">
    <source>
        <dbReference type="WBParaSite" id="ES5_v2.g8204.t1"/>
    </source>
</evidence>
<protein>
    <submittedName>
        <fullName evidence="2">BTB domain-containing protein</fullName>
    </submittedName>
</protein>
<name>A0AC34GU93_9BILA</name>